<sequence length="111" mass="11670">MTDTILVTGATGKLGQHVVRRLIAIARIVADILKRPVESSSGGLPPGLEAFARRAIGEFIALISEGLAAPVTGTVETITGHPPRSVERFLARQLAAASTRTTSSSGEKTWH</sequence>
<reference evidence="1 2" key="1">
    <citation type="submission" date="2019-01" db="EMBL/GenBank/DDBJ databases">
        <title>The draft genome of Rhizobium sp. 24NR.</title>
        <authorList>
            <person name="Liu L."/>
            <person name="Liang L."/>
            <person name="Shi S."/>
            <person name="Xu L."/>
            <person name="Wang X."/>
            <person name="Li L."/>
            <person name="Zhang X."/>
        </authorList>
    </citation>
    <scope>NUCLEOTIDE SEQUENCE [LARGE SCALE GENOMIC DNA]</scope>
    <source>
        <strain evidence="1 2">24NR</strain>
    </source>
</reference>
<comment type="caution">
    <text evidence="1">The sequence shown here is derived from an EMBL/GenBank/DDBJ whole genome shotgun (WGS) entry which is preliminary data.</text>
</comment>
<dbReference type="EMBL" id="SBIP01000001">
    <property type="protein sequence ID" value="RWX81369.1"/>
    <property type="molecule type" value="Genomic_DNA"/>
</dbReference>
<gene>
    <name evidence="1" type="ORF">EPK99_03410</name>
</gene>
<dbReference type="InterPro" id="IPR036291">
    <property type="entry name" value="NAD(P)-bd_dom_sf"/>
</dbReference>
<name>A0A3S3SIK7_9HYPH</name>
<keyword evidence="2" id="KW-1185">Reference proteome</keyword>
<protein>
    <submittedName>
        <fullName evidence="1">Uncharacterized protein</fullName>
    </submittedName>
</protein>
<dbReference type="RefSeq" id="WP_128441194.1">
    <property type="nucleotide sequence ID" value="NZ_SBIP01000001.1"/>
</dbReference>
<proteinExistence type="predicted"/>
<dbReference type="AlphaFoldDB" id="A0A3S3SIK7"/>
<evidence type="ECO:0000313" key="1">
    <source>
        <dbReference type="EMBL" id="RWX81369.1"/>
    </source>
</evidence>
<dbReference type="Proteomes" id="UP000287687">
    <property type="component" value="Unassembled WGS sequence"/>
</dbReference>
<dbReference type="Gene3D" id="3.40.50.720">
    <property type="entry name" value="NAD(P)-binding Rossmann-like Domain"/>
    <property type="match status" value="1"/>
</dbReference>
<dbReference type="OrthoDB" id="109735at2"/>
<accession>A0A3S3SIK7</accession>
<evidence type="ECO:0000313" key="2">
    <source>
        <dbReference type="Proteomes" id="UP000287687"/>
    </source>
</evidence>
<organism evidence="1 2">
    <name type="scientific">Neorhizobium lilium</name>
    <dbReference type="NCBI Taxonomy" id="2503024"/>
    <lineage>
        <taxon>Bacteria</taxon>
        <taxon>Pseudomonadati</taxon>
        <taxon>Pseudomonadota</taxon>
        <taxon>Alphaproteobacteria</taxon>
        <taxon>Hyphomicrobiales</taxon>
        <taxon>Rhizobiaceae</taxon>
        <taxon>Rhizobium/Agrobacterium group</taxon>
        <taxon>Neorhizobium</taxon>
    </lineage>
</organism>
<dbReference type="SUPFAM" id="SSF51735">
    <property type="entry name" value="NAD(P)-binding Rossmann-fold domains"/>
    <property type="match status" value="1"/>
</dbReference>